<name>A0ACB7SR24_HYAAI</name>
<sequence length="184" mass="20214">MRRQPCQVPRQGRFSEACKPGSPRPRLPRRQECERRRRCTVVAGVRVRRPPGREPVHPAVAALTHTTHARTHIHAACAIFSVRVCCGHGHVTACAAPLFSLSHVPAALPSARGTTSRRRRDRPAEEDSELRSRSGSSCAGLQRPKLKCRVSSRRLAACLRDSCVAAVLLFLCVRVNTESTVSVS</sequence>
<protein>
    <submittedName>
        <fullName evidence="1">Uncharacterized protein</fullName>
    </submittedName>
</protein>
<gene>
    <name evidence="1" type="ORF">HPB50_025824</name>
</gene>
<organism evidence="1 2">
    <name type="scientific">Hyalomma asiaticum</name>
    <name type="common">Tick</name>
    <dbReference type="NCBI Taxonomy" id="266040"/>
    <lineage>
        <taxon>Eukaryota</taxon>
        <taxon>Metazoa</taxon>
        <taxon>Ecdysozoa</taxon>
        <taxon>Arthropoda</taxon>
        <taxon>Chelicerata</taxon>
        <taxon>Arachnida</taxon>
        <taxon>Acari</taxon>
        <taxon>Parasitiformes</taxon>
        <taxon>Ixodida</taxon>
        <taxon>Ixodoidea</taxon>
        <taxon>Ixodidae</taxon>
        <taxon>Hyalomminae</taxon>
        <taxon>Hyalomma</taxon>
    </lineage>
</organism>
<keyword evidence="2" id="KW-1185">Reference proteome</keyword>
<evidence type="ECO:0000313" key="2">
    <source>
        <dbReference type="Proteomes" id="UP000821845"/>
    </source>
</evidence>
<dbReference type="Proteomes" id="UP000821845">
    <property type="component" value="Chromosome 3"/>
</dbReference>
<comment type="caution">
    <text evidence="1">The sequence shown here is derived from an EMBL/GenBank/DDBJ whole genome shotgun (WGS) entry which is preliminary data.</text>
</comment>
<accession>A0ACB7SR24</accession>
<reference evidence="1" key="1">
    <citation type="submission" date="2020-05" db="EMBL/GenBank/DDBJ databases">
        <title>Large-scale comparative analyses of tick genomes elucidate their genetic diversity and vector capacities.</title>
        <authorList>
            <person name="Jia N."/>
            <person name="Wang J."/>
            <person name="Shi W."/>
            <person name="Du L."/>
            <person name="Sun Y."/>
            <person name="Zhan W."/>
            <person name="Jiang J."/>
            <person name="Wang Q."/>
            <person name="Zhang B."/>
            <person name="Ji P."/>
            <person name="Sakyi L.B."/>
            <person name="Cui X."/>
            <person name="Yuan T."/>
            <person name="Jiang B."/>
            <person name="Yang W."/>
            <person name="Lam T.T.-Y."/>
            <person name="Chang Q."/>
            <person name="Ding S."/>
            <person name="Wang X."/>
            <person name="Zhu J."/>
            <person name="Ruan X."/>
            <person name="Zhao L."/>
            <person name="Wei J."/>
            <person name="Que T."/>
            <person name="Du C."/>
            <person name="Cheng J."/>
            <person name="Dai P."/>
            <person name="Han X."/>
            <person name="Huang E."/>
            <person name="Gao Y."/>
            <person name="Liu J."/>
            <person name="Shao H."/>
            <person name="Ye R."/>
            <person name="Li L."/>
            <person name="Wei W."/>
            <person name="Wang X."/>
            <person name="Wang C."/>
            <person name="Yang T."/>
            <person name="Huo Q."/>
            <person name="Li W."/>
            <person name="Guo W."/>
            <person name="Chen H."/>
            <person name="Zhou L."/>
            <person name="Ni X."/>
            <person name="Tian J."/>
            <person name="Zhou Y."/>
            <person name="Sheng Y."/>
            <person name="Liu T."/>
            <person name="Pan Y."/>
            <person name="Xia L."/>
            <person name="Li J."/>
            <person name="Zhao F."/>
            <person name="Cao W."/>
        </authorList>
    </citation>
    <scope>NUCLEOTIDE SEQUENCE</scope>
    <source>
        <strain evidence="1">Hyas-2018</strain>
    </source>
</reference>
<dbReference type="EMBL" id="CM023483">
    <property type="protein sequence ID" value="KAH6937178.1"/>
    <property type="molecule type" value="Genomic_DNA"/>
</dbReference>
<evidence type="ECO:0000313" key="1">
    <source>
        <dbReference type="EMBL" id="KAH6937178.1"/>
    </source>
</evidence>
<proteinExistence type="predicted"/>